<dbReference type="RefSeq" id="WP_066008396.1">
    <property type="nucleotide sequence ID" value="NZ_CP053848.1"/>
</dbReference>
<keyword evidence="4 10" id="KW-0133">Cell shape</keyword>
<dbReference type="HAMAP" id="MF_02078">
    <property type="entry name" value="MurJ_MviN"/>
    <property type="match status" value="1"/>
</dbReference>
<dbReference type="PANTHER" id="PTHR47019">
    <property type="entry name" value="LIPID II FLIPPASE MURJ"/>
    <property type="match status" value="1"/>
</dbReference>
<dbReference type="PIRSF" id="PIRSF002869">
    <property type="entry name" value="MviN"/>
    <property type="match status" value="1"/>
</dbReference>
<evidence type="ECO:0000256" key="5">
    <source>
        <dbReference type="ARBA" id="ARBA00022984"/>
    </source>
</evidence>
<feature type="transmembrane region" description="Helical" evidence="10">
    <location>
        <begin position="411"/>
        <end position="431"/>
    </location>
</feature>
<reference evidence="12 13" key="1">
    <citation type="submission" date="2016-05" db="EMBL/GenBank/DDBJ databases">
        <authorList>
            <person name="Caceres A."/>
            <person name="Munoz I."/>
            <person name="Iraola G."/>
            <person name="Diaz-Viraque F."/>
            <person name="Greif G."/>
            <person name="Collado L."/>
        </authorList>
    </citation>
    <scope>NUCLEOTIDE SEQUENCE [LARGE SCALE GENOMIC DNA]</scope>
    <source>
        <strain evidence="12 13">WBE38</strain>
    </source>
</reference>
<dbReference type="Pfam" id="PF03023">
    <property type="entry name" value="MurJ"/>
    <property type="match status" value="1"/>
</dbReference>
<dbReference type="GO" id="GO:0015648">
    <property type="term" value="F:lipid-linked peptidoglycan transporter activity"/>
    <property type="evidence" value="ECO:0007669"/>
    <property type="project" value="UniProtKB-UniRule"/>
</dbReference>
<evidence type="ECO:0000256" key="11">
    <source>
        <dbReference type="PIRNR" id="PIRNR002869"/>
    </source>
</evidence>
<evidence type="ECO:0000256" key="1">
    <source>
        <dbReference type="ARBA" id="ARBA00004651"/>
    </source>
</evidence>
<comment type="caution">
    <text evidence="12">The sequence shown here is derived from an EMBL/GenBank/DDBJ whole genome shotgun (WGS) entry which is preliminary data.</text>
</comment>
<evidence type="ECO:0000256" key="8">
    <source>
        <dbReference type="ARBA" id="ARBA00060041"/>
    </source>
</evidence>
<accession>A0A6M8MV48</accession>
<evidence type="ECO:0000313" key="12">
    <source>
        <dbReference type="EMBL" id="OCX42564.1"/>
    </source>
</evidence>
<keyword evidence="2 10" id="KW-1003">Cell membrane</keyword>
<dbReference type="CDD" id="cd13123">
    <property type="entry name" value="MATE_MurJ_like"/>
    <property type="match status" value="1"/>
</dbReference>
<proteinExistence type="inferred from homology"/>
<evidence type="ECO:0000256" key="9">
    <source>
        <dbReference type="ARBA" id="ARBA00061532"/>
    </source>
</evidence>
<gene>
    <name evidence="10" type="primary">murJ</name>
    <name evidence="12" type="ORF">A7X81_04500</name>
</gene>
<dbReference type="PRINTS" id="PR01806">
    <property type="entry name" value="VIRFACTRMVIN"/>
</dbReference>
<evidence type="ECO:0000256" key="10">
    <source>
        <dbReference type="HAMAP-Rule" id="MF_02078"/>
    </source>
</evidence>
<dbReference type="GO" id="GO:0008360">
    <property type="term" value="P:regulation of cell shape"/>
    <property type="evidence" value="ECO:0007669"/>
    <property type="project" value="UniProtKB-UniRule"/>
</dbReference>
<comment type="subcellular location">
    <subcellularLocation>
        <location evidence="1 10">Cell membrane</location>
        <topology evidence="1 10">Multi-pass membrane protein</topology>
    </subcellularLocation>
</comment>
<keyword evidence="3 10" id="KW-0812">Transmembrane</keyword>
<feature type="transmembrane region" description="Helical" evidence="10">
    <location>
        <begin position="382"/>
        <end position="405"/>
    </location>
</feature>
<feature type="transmembrane region" description="Helical" evidence="10">
    <location>
        <begin position="310"/>
        <end position="329"/>
    </location>
</feature>
<evidence type="ECO:0000256" key="4">
    <source>
        <dbReference type="ARBA" id="ARBA00022960"/>
    </source>
</evidence>
<keyword evidence="13" id="KW-1185">Reference proteome</keyword>
<evidence type="ECO:0000313" key="13">
    <source>
        <dbReference type="Proteomes" id="UP000094873"/>
    </source>
</evidence>
<comment type="similarity">
    <text evidence="9 10 11">Belongs to the MurJ/MviN family.</text>
</comment>
<dbReference type="GO" id="GO:0071555">
    <property type="term" value="P:cell wall organization"/>
    <property type="evidence" value="ECO:0007669"/>
    <property type="project" value="UniProtKB-UniRule"/>
</dbReference>
<evidence type="ECO:0000256" key="3">
    <source>
        <dbReference type="ARBA" id="ARBA00022692"/>
    </source>
</evidence>
<dbReference type="InterPro" id="IPR004268">
    <property type="entry name" value="MurJ"/>
</dbReference>
<dbReference type="InterPro" id="IPR051050">
    <property type="entry name" value="Lipid_II_flippase_MurJ/MviN"/>
</dbReference>
<comment type="caution">
    <text evidence="10">Lacks conserved residue(s) required for the propagation of feature annotation.</text>
</comment>
<feature type="transmembrane region" description="Helical" evidence="10">
    <location>
        <begin position="80"/>
        <end position="107"/>
    </location>
</feature>
<dbReference type="PANTHER" id="PTHR47019:SF1">
    <property type="entry name" value="LIPID II FLIPPASE MURJ"/>
    <property type="match status" value="1"/>
</dbReference>
<feature type="transmembrane region" description="Helical" evidence="10">
    <location>
        <begin position="5"/>
        <end position="23"/>
    </location>
</feature>
<comment type="pathway">
    <text evidence="10">Cell wall biogenesis; peptidoglycan biosynthesis.</text>
</comment>
<evidence type="ECO:0000256" key="2">
    <source>
        <dbReference type="ARBA" id="ARBA00022475"/>
    </source>
</evidence>
<keyword evidence="10 11" id="KW-0961">Cell wall biogenesis/degradation</keyword>
<dbReference type="GO" id="GO:0034204">
    <property type="term" value="P:lipid translocation"/>
    <property type="evidence" value="ECO:0007669"/>
    <property type="project" value="TreeGrafter"/>
</dbReference>
<feature type="transmembrane region" description="Helical" evidence="10">
    <location>
        <begin position="349"/>
        <end position="370"/>
    </location>
</feature>
<feature type="transmembrane region" description="Helical" evidence="10">
    <location>
        <begin position="29"/>
        <end position="48"/>
    </location>
</feature>
<evidence type="ECO:0000256" key="7">
    <source>
        <dbReference type="ARBA" id="ARBA00023136"/>
    </source>
</evidence>
<sequence length="488" mass="55652">MRKNIVLKNFIINALGILFSRIMGVLRDIILALYLGAGIYSDIFFVALKMPAFFRRIFAEGAFGQAFLPSFLKASKKGAFCLNVLLQFSIIVFLTCVLVSFFAEFFTKIFAFGFSKETIILAAPLVSINFWYLFFIFLVTFLGSLLNYKQNFFITSFSASFFNLFVVIAGFFVTQDKPLEALYYFSYATVLSGLAQLIWHIFALKNTRILKSMYLSIKLKKTKTSLDKFHSTFTHGLLGSSANQISSLLDTTIASFLMAGSISYLYYSNRVFQLPLALFAIALSQVSFPKILRHLKANEEQKALAFMQKAFEYLSMLLILASIVGIILAKEIVEFLFQRGNFNQEDTKITAFLLQAYLLGLLPFGLQKLFSLWLYAKFKQKIAAIIAFKTLFISAFFSIVIILLIKEEAYKSLGIALASSISAFYLLYANIKEFGFKNLWGIFRVKFWLISIVFLSLFALGLFEIKDILIQFLIEIYHFLKVCFNGFF</sequence>
<dbReference type="AlphaFoldDB" id="A0A6M8MV48"/>
<dbReference type="GO" id="GO:0009252">
    <property type="term" value="P:peptidoglycan biosynthetic process"/>
    <property type="evidence" value="ECO:0007669"/>
    <property type="project" value="UniProtKB-UniRule"/>
</dbReference>
<dbReference type="OrthoDB" id="9786339at2"/>
<protein>
    <recommendedName>
        <fullName evidence="10">Probable lipid II flippase MurJ</fullName>
    </recommendedName>
</protein>
<dbReference type="Proteomes" id="UP000094873">
    <property type="component" value="Unassembled WGS sequence"/>
</dbReference>
<feature type="transmembrane region" description="Helical" evidence="10">
    <location>
        <begin position="184"/>
        <end position="204"/>
    </location>
</feature>
<dbReference type="NCBIfam" id="TIGR01695">
    <property type="entry name" value="murJ_mviN"/>
    <property type="match status" value="1"/>
</dbReference>
<feature type="transmembrane region" description="Helical" evidence="10">
    <location>
        <begin position="152"/>
        <end position="172"/>
    </location>
</feature>
<dbReference type="EMBL" id="LXSU01000118">
    <property type="protein sequence ID" value="OCX42564.1"/>
    <property type="molecule type" value="Genomic_DNA"/>
</dbReference>
<keyword evidence="7 10" id="KW-0472">Membrane</keyword>
<evidence type="ECO:0000256" key="6">
    <source>
        <dbReference type="ARBA" id="ARBA00022989"/>
    </source>
</evidence>
<feature type="transmembrane region" description="Helical" evidence="10">
    <location>
        <begin position="443"/>
        <end position="462"/>
    </location>
</feature>
<keyword evidence="6 10" id="KW-1133">Transmembrane helix</keyword>
<keyword evidence="10 11" id="KW-0813">Transport</keyword>
<organism evidence="12 13">
    <name type="scientific">Campylobacter ornithocola</name>
    <dbReference type="NCBI Taxonomy" id="1848766"/>
    <lineage>
        <taxon>Bacteria</taxon>
        <taxon>Pseudomonadati</taxon>
        <taxon>Campylobacterota</taxon>
        <taxon>Epsilonproteobacteria</taxon>
        <taxon>Campylobacterales</taxon>
        <taxon>Campylobacteraceae</taxon>
        <taxon>Campylobacter</taxon>
    </lineage>
</organism>
<comment type="function">
    <text evidence="8 10 11">Involved in peptidoglycan biosynthesis. Transports lipid-linked peptidoglycan precursors from the inner to the outer leaflet of the cytoplasmic membrane.</text>
</comment>
<name>A0A6M8MV48_9BACT</name>
<feature type="transmembrane region" description="Helical" evidence="10">
    <location>
        <begin position="119"/>
        <end position="145"/>
    </location>
</feature>
<keyword evidence="5 10" id="KW-0573">Peptidoglycan synthesis</keyword>
<dbReference type="GO" id="GO:0005886">
    <property type="term" value="C:plasma membrane"/>
    <property type="evidence" value="ECO:0007669"/>
    <property type="project" value="UniProtKB-SubCell"/>
</dbReference>